<sequence length="196" mass="22221">MSSVGSMLRKVESKNLDPKHVTFACPSSVSMCKQHGKKSKSDQRKRQTHQQSGKEKKTKYSEQSAQLLQNEELLCELEHNSKIMEEKIRANRVLAAEALNGMGDLICQFAEVDNKSNFLEEKISELENVKFSHTEPEELDHLVETVEKRVNDYTEFDCFLSNLADRMGEASDTGDSVQLFYEALPTVEKMLTGLSL</sequence>
<feature type="region of interest" description="Disordered" evidence="1">
    <location>
        <begin position="28"/>
        <end position="63"/>
    </location>
</feature>
<protein>
    <submittedName>
        <fullName evidence="2">Uncharacterized protein</fullName>
    </submittedName>
</protein>
<organism evidence="2 3">
    <name type="scientific">Cylicocyclus nassatus</name>
    <name type="common">Nematode worm</name>
    <dbReference type="NCBI Taxonomy" id="53992"/>
    <lineage>
        <taxon>Eukaryota</taxon>
        <taxon>Metazoa</taxon>
        <taxon>Ecdysozoa</taxon>
        <taxon>Nematoda</taxon>
        <taxon>Chromadorea</taxon>
        <taxon>Rhabditida</taxon>
        <taxon>Rhabditina</taxon>
        <taxon>Rhabditomorpha</taxon>
        <taxon>Strongyloidea</taxon>
        <taxon>Strongylidae</taxon>
        <taxon>Cylicocyclus</taxon>
    </lineage>
</organism>
<accession>A0AA36GV08</accession>
<proteinExistence type="predicted"/>
<dbReference type="Proteomes" id="UP001176961">
    <property type="component" value="Unassembled WGS sequence"/>
</dbReference>
<dbReference type="AlphaFoldDB" id="A0AA36GV08"/>
<comment type="caution">
    <text evidence="2">The sequence shown here is derived from an EMBL/GenBank/DDBJ whole genome shotgun (WGS) entry which is preliminary data.</text>
</comment>
<reference evidence="2" key="1">
    <citation type="submission" date="2023-07" db="EMBL/GenBank/DDBJ databases">
        <authorList>
            <consortium name="CYATHOMIX"/>
        </authorList>
    </citation>
    <scope>NUCLEOTIDE SEQUENCE</scope>
    <source>
        <strain evidence="2">N/A</strain>
    </source>
</reference>
<evidence type="ECO:0000313" key="2">
    <source>
        <dbReference type="EMBL" id="CAJ0598646.1"/>
    </source>
</evidence>
<evidence type="ECO:0000256" key="1">
    <source>
        <dbReference type="SAM" id="MobiDB-lite"/>
    </source>
</evidence>
<dbReference type="EMBL" id="CATQJL010000223">
    <property type="protein sequence ID" value="CAJ0598646.1"/>
    <property type="molecule type" value="Genomic_DNA"/>
</dbReference>
<evidence type="ECO:0000313" key="3">
    <source>
        <dbReference type="Proteomes" id="UP001176961"/>
    </source>
</evidence>
<name>A0AA36GV08_CYLNA</name>
<keyword evidence="3" id="KW-1185">Reference proteome</keyword>
<gene>
    <name evidence="2" type="ORF">CYNAS_LOCUS10629</name>
</gene>